<dbReference type="Proteomes" id="UP001066276">
    <property type="component" value="Chromosome 11"/>
</dbReference>
<proteinExistence type="predicted"/>
<organism evidence="2 3">
    <name type="scientific">Pleurodeles waltl</name>
    <name type="common">Iberian ribbed newt</name>
    <dbReference type="NCBI Taxonomy" id="8319"/>
    <lineage>
        <taxon>Eukaryota</taxon>
        <taxon>Metazoa</taxon>
        <taxon>Chordata</taxon>
        <taxon>Craniata</taxon>
        <taxon>Vertebrata</taxon>
        <taxon>Euteleostomi</taxon>
        <taxon>Amphibia</taxon>
        <taxon>Batrachia</taxon>
        <taxon>Caudata</taxon>
        <taxon>Salamandroidea</taxon>
        <taxon>Salamandridae</taxon>
        <taxon>Pleurodelinae</taxon>
        <taxon>Pleurodeles</taxon>
    </lineage>
</organism>
<dbReference type="AlphaFoldDB" id="A0AAV7LXT6"/>
<dbReference type="EMBL" id="JANPWB010000015">
    <property type="protein sequence ID" value="KAJ1094398.1"/>
    <property type="molecule type" value="Genomic_DNA"/>
</dbReference>
<name>A0AAV7LXT6_PLEWA</name>
<evidence type="ECO:0000313" key="3">
    <source>
        <dbReference type="Proteomes" id="UP001066276"/>
    </source>
</evidence>
<reference evidence="2" key="1">
    <citation type="journal article" date="2022" name="bioRxiv">
        <title>Sequencing and chromosome-scale assembly of the giantPleurodeles waltlgenome.</title>
        <authorList>
            <person name="Brown T."/>
            <person name="Elewa A."/>
            <person name="Iarovenko S."/>
            <person name="Subramanian E."/>
            <person name="Araus A.J."/>
            <person name="Petzold A."/>
            <person name="Susuki M."/>
            <person name="Suzuki K.-i.T."/>
            <person name="Hayashi T."/>
            <person name="Toyoda A."/>
            <person name="Oliveira C."/>
            <person name="Osipova E."/>
            <person name="Leigh N.D."/>
            <person name="Simon A."/>
            <person name="Yun M.H."/>
        </authorList>
    </citation>
    <scope>NUCLEOTIDE SEQUENCE</scope>
    <source>
        <strain evidence="2">20211129_DDA</strain>
        <tissue evidence="2">Liver</tissue>
    </source>
</reference>
<keyword evidence="3" id="KW-1185">Reference proteome</keyword>
<accession>A0AAV7LXT6</accession>
<comment type="caution">
    <text evidence="2">The sequence shown here is derived from an EMBL/GenBank/DDBJ whole genome shotgun (WGS) entry which is preliminary data.</text>
</comment>
<gene>
    <name evidence="2" type="ORF">NDU88_007475</name>
</gene>
<feature type="region of interest" description="Disordered" evidence="1">
    <location>
        <begin position="26"/>
        <end position="153"/>
    </location>
</feature>
<feature type="compositionally biased region" description="Basic residues" evidence="1">
    <location>
        <begin position="30"/>
        <end position="54"/>
    </location>
</feature>
<evidence type="ECO:0000313" key="2">
    <source>
        <dbReference type="EMBL" id="KAJ1094398.1"/>
    </source>
</evidence>
<evidence type="ECO:0000256" key="1">
    <source>
        <dbReference type="SAM" id="MobiDB-lite"/>
    </source>
</evidence>
<feature type="compositionally biased region" description="Basic residues" evidence="1">
    <location>
        <begin position="83"/>
        <end position="94"/>
    </location>
</feature>
<sequence length="191" mass="22233">MQGSTLLSTGGHIYGTCLTRFQWGTDLHPRRTNGKRYTGHQAARNRRKEIHRTPSRQEQTERDTPDNKPPGTDGKRYTGHQAARNRRKEIHRTPSRQEQTERDTPDTKLPGTDGKRYTGHQAARNRRKEIQRTPSRQEQTERDTPDTKLPGTDGIYLELPMLVGRPRKKTSSTQTWCTEWGQPEQLLDWFF</sequence>
<protein>
    <submittedName>
        <fullName evidence="2">Uncharacterized protein</fullName>
    </submittedName>
</protein>